<feature type="domain" description="DUF202" evidence="6">
    <location>
        <begin position="9"/>
        <end position="72"/>
    </location>
</feature>
<evidence type="ECO:0000313" key="7">
    <source>
        <dbReference type="EMBL" id="HIW92855.1"/>
    </source>
</evidence>
<dbReference type="AlphaFoldDB" id="A0A9D1RSN6"/>
<evidence type="ECO:0000256" key="2">
    <source>
        <dbReference type="ARBA" id="ARBA00022692"/>
    </source>
</evidence>
<dbReference type="EMBL" id="DXGC01000124">
    <property type="protein sequence ID" value="HIW92855.1"/>
    <property type="molecule type" value="Genomic_DNA"/>
</dbReference>
<protein>
    <submittedName>
        <fullName evidence="7">DUF202 domain-containing protein</fullName>
    </submittedName>
</protein>
<dbReference type="InterPro" id="IPR003807">
    <property type="entry name" value="DUF202"/>
</dbReference>
<evidence type="ECO:0000259" key="6">
    <source>
        <dbReference type="Pfam" id="PF02656"/>
    </source>
</evidence>
<evidence type="ECO:0000256" key="3">
    <source>
        <dbReference type="ARBA" id="ARBA00022989"/>
    </source>
</evidence>
<reference evidence="7" key="1">
    <citation type="journal article" date="2021" name="PeerJ">
        <title>Extensive microbial diversity within the chicken gut microbiome revealed by metagenomics and culture.</title>
        <authorList>
            <person name="Gilroy R."/>
            <person name="Ravi A."/>
            <person name="Getino M."/>
            <person name="Pursley I."/>
            <person name="Horton D.L."/>
            <person name="Alikhan N.F."/>
            <person name="Baker D."/>
            <person name="Gharbi K."/>
            <person name="Hall N."/>
            <person name="Watson M."/>
            <person name="Adriaenssens E.M."/>
            <person name="Foster-Nyarko E."/>
            <person name="Jarju S."/>
            <person name="Secka A."/>
            <person name="Antonio M."/>
            <person name="Oren A."/>
            <person name="Chaudhuri R.R."/>
            <person name="La Ragione R."/>
            <person name="Hildebrand F."/>
            <person name="Pallen M.J."/>
        </authorList>
    </citation>
    <scope>NUCLEOTIDE SEQUENCE</scope>
    <source>
        <strain evidence="7">CHK32-1732</strain>
    </source>
</reference>
<evidence type="ECO:0000256" key="1">
    <source>
        <dbReference type="ARBA" id="ARBA00004127"/>
    </source>
</evidence>
<dbReference type="Pfam" id="PF02656">
    <property type="entry name" value="DUF202"/>
    <property type="match status" value="1"/>
</dbReference>
<dbReference type="GO" id="GO:0012505">
    <property type="term" value="C:endomembrane system"/>
    <property type="evidence" value="ECO:0007669"/>
    <property type="project" value="UniProtKB-SubCell"/>
</dbReference>
<evidence type="ECO:0000256" key="4">
    <source>
        <dbReference type="ARBA" id="ARBA00023136"/>
    </source>
</evidence>
<name>A0A9D1RSN6_9CORY</name>
<keyword evidence="3 5" id="KW-1133">Transmembrane helix</keyword>
<comment type="subcellular location">
    <subcellularLocation>
        <location evidence="1">Endomembrane system</location>
        <topology evidence="1">Multi-pass membrane protein</topology>
    </subcellularLocation>
</comment>
<feature type="transmembrane region" description="Helical" evidence="5">
    <location>
        <begin position="83"/>
        <end position="107"/>
    </location>
</feature>
<evidence type="ECO:0000256" key="5">
    <source>
        <dbReference type="SAM" id="Phobius"/>
    </source>
</evidence>
<feature type="transmembrane region" description="Helical" evidence="5">
    <location>
        <begin position="42"/>
        <end position="62"/>
    </location>
</feature>
<comment type="caution">
    <text evidence="7">The sequence shown here is derived from an EMBL/GenBank/DDBJ whole genome shotgun (WGS) entry which is preliminary data.</text>
</comment>
<gene>
    <name evidence="7" type="ORF">H9870_14470</name>
</gene>
<organism evidence="7 8">
    <name type="scientific">Candidatus Corynebacterium avicola</name>
    <dbReference type="NCBI Taxonomy" id="2838527"/>
    <lineage>
        <taxon>Bacteria</taxon>
        <taxon>Bacillati</taxon>
        <taxon>Actinomycetota</taxon>
        <taxon>Actinomycetes</taxon>
        <taxon>Mycobacteriales</taxon>
        <taxon>Corynebacteriaceae</taxon>
        <taxon>Corynebacterium</taxon>
    </lineage>
</organism>
<keyword evidence="2 5" id="KW-0812">Transmembrane</keyword>
<reference evidence="7" key="2">
    <citation type="submission" date="2021-04" db="EMBL/GenBank/DDBJ databases">
        <authorList>
            <person name="Gilroy R."/>
        </authorList>
    </citation>
    <scope>NUCLEOTIDE SEQUENCE</scope>
    <source>
        <strain evidence="7">CHK32-1732</strain>
    </source>
</reference>
<sequence>MTVLTAPVDPGLQPERTTMAWGRTSMAYVVCAMLMVRWAPHYGALVIVIAGALLLVSLWIVVTQQRRYRSAASGVAKERLGVSVGPVLALMLCTVVLGAAGMVFVAIDAF</sequence>
<dbReference type="Proteomes" id="UP000824190">
    <property type="component" value="Unassembled WGS sequence"/>
</dbReference>
<keyword evidence="4 5" id="KW-0472">Membrane</keyword>
<evidence type="ECO:0000313" key="8">
    <source>
        <dbReference type="Proteomes" id="UP000824190"/>
    </source>
</evidence>
<proteinExistence type="predicted"/>
<accession>A0A9D1RSN6</accession>